<name>A0A0D6R0F8_ARACU</name>
<evidence type="ECO:0000256" key="3">
    <source>
        <dbReference type="PIRSR" id="PIRSR000355-2"/>
    </source>
</evidence>
<accession>A0A0D6R0F8</accession>
<feature type="binding site" evidence="3">
    <location>
        <position position="203"/>
    </location>
    <ligand>
        <name>Fe cation</name>
        <dbReference type="ChEBI" id="CHEBI:24875"/>
        <label>2</label>
    </ligand>
</feature>
<dbReference type="EMBL" id="GCKF01037937">
    <property type="protein sequence ID" value="JAG96294.1"/>
    <property type="molecule type" value="Transcribed_RNA"/>
</dbReference>
<evidence type="ECO:0000313" key="4">
    <source>
        <dbReference type="EMBL" id="JAG96294.1"/>
    </source>
</evidence>
<dbReference type="CDD" id="cd01049">
    <property type="entry name" value="RNRR2"/>
    <property type="match status" value="1"/>
</dbReference>
<feature type="binding site" evidence="3">
    <location>
        <position position="69"/>
    </location>
    <ligand>
        <name>Fe cation</name>
        <dbReference type="ChEBI" id="CHEBI:24875"/>
        <label>1</label>
    </ligand>
</feature>
<feature type="binding site" evidence="3">
    <location>
        <position position="200"/>
    </location>
    <ligand>
        <name>Fe cation</name>
        <dbReference type="ChEBI" id="CHEBI:24875"/>
        <label>2</label>
    </ligand>
</feature>
<evidence type="ECO:0000256" key="1">
    <source>
        <dbReference type="ARBA" id="ARBA00009303"/>
    </source>
</evidence>
<organism evidence="4">
    <name type="scientific">Araucaria cunninghamii</name>
    <name type="common">Hoop pine</name>
    <name type="synonym">Moreton Bay pine</name>
    <dbReference type="NCBI Taxonomy" id="56994"/>
    <lineage>
        <taxon>Eukaryota</taxon>
        <taxon>Viridiplantae</taxon>
        <taxon>Streptophyta</taxon>
        <taxon>Embryophyta</taxon>
        <taxon>Tracheophyta</taxon>
        <taxon>Spermatophyta</taxon>
        <taxon>Pinopsida</taxon>
        <taxon>Pinidae</taxon>
        <taxon>Conifers II</taxon>
        <taxon>Araucariales</taxon>
        <taxon>Araucariaceae</taxon>
        <taxon>Araucaria</taxon>
    </lineage>
</organism>
<protein>
    <submittedName>
        <fullName evidence="4">Uncharacterized protein</fullName>
    </submittedName>
</protein>
<sequence length="316" mass="36644">MLIGGKPSGIINMNTVRHQWAVTTFNKMWSQFWQPQFVDMSSDKITINQLTKDELSSHYDTISFLAFMDSFQINNLPNIFEYITSPMVKSCGCVQEAFEAMHTQAYQYSIEATVPASLRDSIYDRWKDNPLLKSRILTMTEIAENFKSNPTLENFYIVVLMNYILEGFYFYQGFNYYDQLAHRGKLTGTAKQIDYIRRDEMVHRGLFVNIIKELGVDDELISEVMKWAFKQEESWNHKVYGDKILGMSKKSQTQYGKYLINDLAKLLGMGNVFEKVENPYLHLEQSSKEGGSRENFFETTVTSYDTAGSIDGWDDL</sequence>
<dbReference type="PIRSF" id="PIRSF000355">
    <property type="entry name" value="NrdB"/>
    <property type="match status" value="1"/>
</dbReference>
<feature type="active site" evidence="2">
    <location>
        <position position="106"/>
    </location>
</feature>
<feature type="binding site" evidence="3">
    <location>
        <position position="99"/>
    </location>
    <ligand>
        <name>Fe cation</name>
        <dbReference type="ChEBI" id="CHEBI:24875"/>
        <label>2</label>
    </ligand>
</feature>
<proteinExistence type="inferred from homology"/>
<feature type="binding site" evidence="3">
    <location>
        <position position="102"/>
    </location>
    <ligand>
        <name>Fe cation</name>
        <dbReference type="ChEBI" id="CHEBI:24875"/>
        <label>1</label>
    </ligand>
</feature>
<dbReference type="InterPro" id="IPR000358">
    <property type="entry name" value="RNR_small_fam"/>
</dbReference>
<dbReference type="AlphaFoldDB" id="A0A0D6R0F8"/>
<dbReference type="PANTHER" id="PTHR23409">
    <property type="entry name" value="RIBONUCLEOSIDE-DIPHOSPHATE REDUCTASE SMALL CHAIN"/>
    <property type="match status" value="1"/>
</dbReference>
<dbReference type="GO" id="GO:0009263">
    <property type="term" value="P:deoxyribonucleotide biosynthetic process"/>
    <property type="evidence" value="ECO:0007669"/>
    <property type="project" value="InterPro"/>
</dbReference>
<comment type="cofactor">
    <cofactor evidence="3">
        <name>Fe cation</name>
        <dbReference type="ChEBI" id="CHEBI:24875"/>
    </cofactor>
    <text evidence="3">Binds 2 iron ions per subunit.</text>
</comment>
<keyword evidence="3" id="KW-0479">Metal-binding</keyword>
<comment type="similarity">
    <text evidence="1">Belongs to the ribonucleoside diphosphate reductase small chain family.</text>
</comment>
<dbReference type="PANTHER" id="PTHR23409:SF18">
    <property type="entry name" value="RIBONUCLEOSIDE-DIPHOSPHATE REDUCTASE SUBUNIT M2"/>
    <property type="match status" value="1"/>
</dbReference>
<dbReference type="GO" id="GO:0046872">
    <property type="term" value="F:metal ion binding"/>
    <property type="evidence" value="ECO:0007669"/>
    <property type="project" value="UniProtKB-KW"/>
</dbReference>
<dbReference type="InterPro" id="IPR009078">
    <property type="entry name" value="Ferritin-like_SF"/>
</dbReference>
<dbReference type="InterPro" id="IPR012348">
    <property type="entry name" value="RNR-like"/>
</dbReference>
<feature type="binding site" evidence="3">
    <location>
        <position position="166"/>
    </location>
    <ligand>
        <name>Fe cation</name>
        <dbReference type="ChEBI" id="CHEBI:24875"/>
        <label>2</label>
    </ligand>
</feature>
<keyword evidence="3" id="KW-0408">Iron</keyword>
<reference evidence="4" key="1">
    <citation type="submission" date="2015-03" db="EMBL/GenBank/DDBJ databases">
        <title>A transcriptome of Araucaria cunninghamii, an australian fine timber species.</title>
        <authorList>
            <person name="Jing Yi C.J.Y."/>
            <person name="Yin San L.Y.S."/>
            <person name="Abdul Karim S.S."/>
            <person name="Wan Azmi N.N."/>
            <person name="Hercus R.R."/>
            <person name="Croft L.L."/>
        </authorList>
    </citation>
    <scope>NUCLEOTIDE SEQUENCE</scope>
    <source>
        <strain evidence="4">MI0301</strain>
        <tissue evidence="4">Leaf</tissue>
    </source>
</reference>
<dbReference type="InterPro" id="IPR033909">
    <property type="entry name" value="RNR_small"/>
</dbReference>
<feature type="binding site" evidence="3">
    <location>
        <position position="99"/>
    </location>
    <ligand>
        <name>Fe cation</name>
        <dbReference type="ChEBI" id="CHEBI:24875"/>
        <label>1</label>
    </ligand>
</feature>
<dbReference type="Gene3D" id="1.10.620.20">
    <property type="entry name" value="Ribonucleotide Reductase, subunit A"/>
    <property type="match status" value="1"/>
</dbReference>
<dbReference type="Pfam" id="PF00268">
    <property type="entry name" value="Ribonuc_red_sm"/>
    <property type="match status" value="1"/>
</dbReference>
<dbReference type="GO" id="GO:0016491">
    <property type="term" value="F:oxidoreductase activity"/>
    <property type="evidence" value="ECO:0007669"/>
    <property type="project" value="InterPro"/>
</dbReference>
<dbReference type="SUPFAM" id="SSF47240">
    <property type="entry name" value="Ferritin-like"/>
    <property type="match status" value="1"/>
</dbReference>
<evidence type="ECO:0000256" key="2">
    <source>
        <dbReference type="PIRSR" id="PIRSR000355-1"/>
    </source>
</evidence>